<dbReference type="InterPro" id="IPR027684">
    <property type="entry name" value="TBCC"/>
</dbReference>
<dbReference type="PANTHER" id="PTHR15139">
    <property type="entry name" value="TUBULIN FOLDING COFACTOR C"/>
    <property type="match status" value="1"/>
</dbReference>
<dbReference type="STRING" id="1095629.A0A0C9WIX9"/>
<dbReference type="GO" id="GO:0015631">
    <property type="term" value="F:tubulin binding"/>
    <property type="evidence" value="ECO:0007669"/>
    <property type="project" value="InterPro"/>
</dbReference>
<proteinExistence type="predicted"/>
<evidence type="ECO:0000259" key="3">
    <source>
        <dbReference type="Pfam" id="PF16752"/>
    </source>
</evidence>
<dbReference type="InterPro" id="IPR038397">
    <property type="entry name" value="TBCC_N_sf"/>
</dbReference>
<dbReference type="AlphaFoldDB" id="A0A0C9WIX9"/>
<protein>
    <recommendedName>
        <fullName evidence="3">Tubulin-specific chaperone C N-terminal domain-containing protein</fullName>
    </recommendedName>
</protein>
<dbReference type="PANTHER" id="PTHR15139:SF0">
    <property type="entry name" value="TUBULIN-SPECIFIC CHAPERONE C"/>
    <property type="match status" value="1"/>
</dbReference>
<dbReference type="GO" id="GO:0007023">
    <property type="term" value="P:post-chaperonin tubulin folding pathway"/>
    <property type="evidence" value="ECO:0007669"/>
    <property type="project" value="InterPro"/>
</dbReference>
<feature type="domain" description="Tubulin-specific chaperone C N-terminal" evidence="3">
    <location>
        <begin position="13"/>
        <end position="97"/>
    </location>
</feature>
<dbReference type="GO" id="GO:0005737">
    <property type="term" value="C:cytoplasm"/>
    <property type="evidence" value="ECO:0007669"/>
    <property type="project" value="UniProtKB-SubCell"/>
</dbReference>
<organism evidence="4 5">
    <name type="scientific">Laccaria amethystina LaAM-08-1</name>
    <dbReference type="NCBI Taxonomy" id="1095629"/>
    <lineage>
        <taxon>Eukaryota</taxon>
        <taxon>Fungi</taxon>
        <taxon>Dikarya</taxon>
        <taxon>Basidiomycota</taxon>
        <taxon>Agaricomycotina</taxon>
        <taxon>Agaricomycetes</taxon>
        <taxon>Agaricomycetidae</taxon>
        <taxon>Agaricales</taxon>
        <taxon>Agaricineae</taxon>
        <taxon>Hydnangiaceae</taxon>
        <taxon>Laccaria</taxon>
    </lineage>
</organism>
<reference evidence="4 5" key="1">
    <citation type="submission" date="2014-04" db="EMBL/GenBank/DDBJ databases">
        <authorList>
            <consortium name="DOE Joint Genome Institute"/>
            <person name="Kuo A."/>
            <person name="Kohler A."/>
            <person name="Nagy L.G."/>
            <person name="Floudas D."/>
            <person name="Copeland A."/>
            <person name="Barry K.W."/>
            <person name="Cichocki N."/>
            <person name="Veneault-Fourrey C."/>
            <person name="LaButti K."/>
            <person name="Lindquist E.A."/>
            <person name="Lipzen A."/>
            <person name="Lundell T."/>
            <person name="Morin E."/>
            <person name="Murat C."/>
            <person name="Sun H."/>
            <person name="Tunlid A."/>
            <person name="Henrissat B."/>
            <person name="Grigoriev I.V."/>
            <person name="Hibbett D.S."/>
            <person name="Martin F."/>
            <person name="Nordberg H.P."/>
            <person name="Cantor M.N."/>
            <person name="Hua S.X."/>
        </authorList>
    </citation>
    <scope>NUCLEOTIDE SEQUENCE [LARGE SCALE GENOMIC DNA]</scope>
    <source>
        <strain evidence="4 5">LaAM-08-1</strain>
    </source>
</reference>
<comment type="subcellular location">
    <subcellularLocation>
        <location evidence="1">Cytoplasm</location>
    </subcellularLocation>
</comment>
<dbReference type="Proteomes" id="UP000054477">
    <property type="component" value="Unassembled WGS sequence"/>
</dbReference>
<sequence length="161" mass="18548">MFTSDDSNWPFSRTFTFQFQASRYALESRIAAASNSSSKSSPSPEHIQELSISLAKLTKTLAGATGSLPSYDQKQYELQLKELERSIEALRVSNVPKIHPSNQVQRKLLYRRKTHHHHHHHHHHPRHQRIYPSPLIHDLERCVVVLGCHQFTMHASSEVDV</sequence>
<reference evidence="5" key="2">
    <citation type="submission" date="2015-01" db="EMBL/GenBank/DDBJ databases">
        <title>Evolutionary Origins and Diversification of the Mycorrhizal Mutualists.</title>
        <authorList>
            <consortium name="DOE Joint Genome Institute"/>
            <consortium name="Mycorrhizal Genomics Consortium"/>
            <person name="Kohler A."/>
            <person name="Kuo A."/>
            <person name="Nagy L.G."/>
            <person name="Floudas D."/>
            <person name="Copeland A."/>
            <person name="Barry K.W."/>
            <person name="Cichocki N."/>
            <person name="Veneault-Fourrey C."/>
            <person name="LaButti K."/>
            <person name="Lindquist E.A."/>
            <person name="Lipzen A."/>
            <person name="Lundell T."/>
            <person name="Morin E."/>
            <person name="Murat C."/>
            <person name="Riley R."/>
            <person name="Ohm R."/>
            <person name="Sun H."/>
            <person name="Tunlid A."/>
            <person name="Henrissat B."/>
            <person name="Grigoriev I.V."/>
            <person name="Hibbett D.S."/>
            <person name="Martin F."/>
        </authorList>
    </citation>
    <scope>NUCLEOTIDE SEQUENCE [LARGE SCALE GENOMIC DNA]</scope>
    <source>
        <strain evidence="5">LaAM-08-1</strain>
    </source>
</reference>
<evidence type="ECO:0000313" key="4">
    <source>
        <dbReference type="EMBL" id="KIJ93724.1"/>
    </source>
</evidence>
<evidence type="ECO:0000256" key="2">
    <source>
        <dbReference type="ARBA" id="ARBA00022490"/>
    </source>
</evidence>
<dbReference type="GO" id="GO:0007021">
    <property type="term" value="P:tubulin complex assembly"/>
    <property type="evidence" value="ECO:0007669"/>
    <property type="project" value="TreeGrafter"/>
</dbReference>
<evidence type="ECO:0000256" key="1">
    <source>
        <dbReference type="ARBA" id="ARBA00004496"/>
    </source>
</evidence>
<evidence type="ECO:0000313" key="5">
    <source>
        <dbReference type="Proteomes" id="UP000054477"/>
    </source>
</evidence>
<name>A0A0C9WIX9_9AGAR</name>
<keyword evidence="5" id="KW-1185">Reference proteome</keyword>
<dbReference type="Gene3D" id="1.20.58.1250">
    <property type="entry name" value="Tubulin Binding Cofactor C, N-terminal domain"/>
    <property type="match status" value="1"/>
</dbReference>
<gene>
    <name evidence="4" type="ORF">K443DRAFT_381023</name>
</gene>
<accession>A0A0C9WIX9</accession>
<dbReference type="Pfam" id="PF16752">
    <property type="entry name" value="TBCC_N"/>
    <property type="match status" value="1"/>
</dbReference>
<dbReference type="EMBL" id="KN838828">
    <property type="protein sequence ID" value="KIJ93724.1"/>
    <property type="molecule type" value="Genomic_DNA"/>
</dbReference>
<dbReference type="InterPro" id="IPR031925">
    <property type="entry name" value="TBCC_N"/>
</dbReference>
<keyword evidence="2" id="KW-0963">Cytoplasm</keyword>
<dbReference type="HOGENOM" id="CLU_1643979_0_0_1"/>
<dbReference type="OrthoDB" id="194775at2759"/>